<protein>
    <recommendedName>
        <fullName evidence="4 9">N-(5'-phosphoribosyl)anthranilate isomerase</fullName>
        <shortName evidence="9">PRAI</shortName>
        <ecNumber evidence="3 9">5.3.1.24</ecNumber>
    </recommendedName>
</protein>
<keyword evidence="7 9" id="KW-0057">Aromatic amino acid biosynthesis</keyword>
<comment type="caution">
    <text evidence="11">The sequence shown here is derived from an EMBL/GenBank/DDBJ whole genome shotgun (WGS) entry which is preliminary data.</text>
</comment>
<reference evidence="12 13" key="1">
    <citation type="journal article" date="2020" name="Cell Host Microbe">
        <title>Functional and Genomic Variation between Human-Derived Isolates of Lachnospiraceae Reveals Inter- and Intra-Species Diversity.</title>
        <authorList>
            <person name="Sorbara M.T."/>
            <person name="Littmann E.R."/>
            <person name="Fontana E."/>
            <person name="Moody T.U."/>
            <person name="Kohout C.E."/>
            <person name="Gjonbalaj M."/>
            <person name="Eaton V."/>
            <person name="Seok R."/>
            <person name="Leiner I.M."/>
            <person name="Pamer E.G."/>
        </authorList>
    </citation>
    <scope>NUCLEOTIDE SEQUENCE [LARGE SCALE GENOMIC DNA]</scope>
    <source>
        <strain evidence="12 13">MSK.1.17</strain>
    </source>
</reference>
<dbReference type="Proteomes" id="UP000669239">
    <property type="component" value="Unassembled WGS sequence"/>
</dbReference>
<dbReference type="InterPro" id="IPR044643">
    <property type="entry name" value="TrpF_fam"/>
</dbReference>
<dbReference type="EMBL" id="JAAITT010000072">
    <property type="protein sequence ID" value="NSJ52437.1"/>
    <property type="molecule type" value="Genomic_DNA"/>
</dbReference>
<keyword evidence="5 9" id="KW-0028">Amino-acid biosynthesis</keyword>
<evidence type="ECO:0000256" key="2">
    <source>
        <dbReference type="ARBA" id="ARBA00004664"/>
    </source>
</evidence>
<dbReference type="CDD" id="cd00405">
    <property type="entry name" value="PRAI"/>
    <property type="match status" value="1"/>
</dbReference>
<dbReference type="Pfam" id="PF00697">
    <property type="entry name" value="PRAI"/>
    <property type="match status" value="1"/>
</dbReference>
<gene>
    <name evidence="9" type="primary">trpF</name>
    <name evidence="12" type="ORF">G5B36_27690</name>
    <name evidence="11" type="ORF">L0N08_12740</name>
</gene>
<dbReference type="GO" id="GO:0004640">
    <property type="term" value="F:phosphoribosylanthranilate isomerase activity"/>
    <property type="evidence" value="ECO:0007669"/>
    <property type="project" value="UniProtKB-UniRule"/>
</dbReference>
<dbReference type="PANTHER" id="PTHR42894:SF1">
    <property type="entry name" value="N-(5'-PHOSPHORIBOSYL)ANTHRANILATE ISOMERASE"/>
    <property type="match status" value="1"/>
</dbReference>
<evidence type="ECO:0000256" key="4">
    <source>
        <dbReference type="ARBA" id="ARBA00022272"/>
    </source>
</evidence>
<keyword evidence="8 9" id="KW-0413">Isomerase</keyword>
<comment type="pathway">
    <text evidence="2 9">Amino-acid biosynthesis; L-tryptophan biosynthesis; L-tryptophan from chorismate: step 3/5.</text>
</comment>
<dbReference type="EMBL" id="JAKNGE010000014">
    <property type="protein sequence ID" value="MCG4746286.1"/>
    <property type="molecule type" value="Genomic_DNA"/>
</dbReference>
<feature type="domain" description="N-(5'phosphoribosyl) anthranilate isomerase (PRAI)" evidence="10">
    <location>
        <begin position="6"/>
        <end position="203"/>
    </location>
</feature>
<evidence type="ECO:0000256" key="1">
    <source>
        <dbReference type="ARBA" id="ARBA00001164"/>
    </source>
</evidence>
<reference evidence="11" key="3">
    <citation type="submission" date="2022-01" db="EMBL/GenBank/DDBJ databases">
        <title>Collection of gut derived symbiotic bacterial strains cultured from healthy donors.</title>
        <authorList>
            <person name="Lin H."/>
            <person name="Kohout C."/>
            <person name="Waligurski E."/>
            <person name="Pamer E.G."/>
        </authorList>
    </citation>
    <scope>NUCLEOTIDE SEQUENCE</scope>
    <source>
        <strain evidence="11">DFI.6.55</strain>
    </source>
</reference>
<evidence type="ECO:0000313" key="11">
    <source>
        <dbReference type="EMBL" id="MCG4746286.1"/>
    </source>
</evidence>
<dbReference type="GO" id="GO:0000162">
    <property type="term" value="P:L-tryptophan biosynthetic process"/>
    <property type="evidence" value="ECO:0007669"/>
    <property type="project" value="UniProtKB-UniRule"/>
</dbReference>
<evidence type="ECO:0000256" key="8">
    <source>
        <dbReference type="ARBA" id="ARBA00023235"/>
    </source>
</evidence>
<evidence type="ECO:0000256" key="6">
    <source>
        <dbReference type="ARBA" id="ARBA00022822"/>
    </source>
</evidence>
<dbReference type="SUPFAM" id="SSF51366">
    <property type="entry name" value="Ribulose-phoshate binding barrel"/>
    <property type="match status" value="1"/>
</dbReference>
<evidence type="ECO:0000256" key="5">
    <source>
        <dbReference type="ARBA" id="ARBA00022605"/>
    </source>
</evidence>
<evidence type="ECO:0000313" key="14">
    <source>
        <dbReference type="Proteomes" id="UP001299608"/>
    </source>
</evidence>
<dbReference type="InterPro" id="IPR001240">
    <property type="entry name" value="PRAI_dom"/>
</dbReference>
<evidence type="ECO:0000313" key="12">
    <source>
        <dbReference type="EMBL" id="NSJ52437.1"/>
    </source>
</evidence>
<dbReference type="InterPro" id="IPR011060">
    <property type="entry name" value="RibuloseP-bd_barrel"/>
</dbReference>
<dbReference type="InterPro" id="IPR013785">
    <property type="entry name" value="Aldolase_TIM"/>
</dbReference>
<evidence type="ECO:0000313" key="13">
    <source>
        <dbReference type="Proteomes" id="UP000669239"/>
    </source>
</evidence>
<dbReference type="PANTHER" id="PTHR42894">
    <property type="entry name" value="N-(5'-PHOSPHORIBOSYL)ANTHRANILATE ISOMERASE"/>
    <property type="match status" value="1"/>
</dbReference>
<organism evidence="11 14">
    <name type="scientific">Enterocloster aldenensis</name>
    <dbReference type="NCBI Taxonomy" id="358742"/>
    <lineage>
        <taxon>Bacteria</taxon>
        <taxon>Bacillati</taxon>
        <taxon>Bacillota</taxon>
        <taxon>Clostridia</taxon>
        <taxon>Lachnospirales</taxon>
        <taxon>Lachnospiraceae</taxon>
        <taxon>Enterocloster</taxon>
    </lineage>
</organism>
<proteinExistence type="inferred from homology"/>
<dbReference type="RefSeq" id="WP_165643061.1">
    <property type="nucleotide sequence ID" value="NZ_JAAITT010000072.1"/>
</dbReference>
<keyword evidence="13" id="KW-1185">Reference proteome</keyword>
<comment type="similarity">
    <text evidence="9">Belongs to the TrpF family.</text>
</comment>
<accession>A0AAW5BQ15</accession>
<evidence type="ECO:0000256" key="3">
    <source>
        <dbReference type="ARBA" id="ARBA00012572"/>
    </source>
</evidence>
<dbReference type="AlphaFoldDB" id="A0AAW5BQ15"/>
<dbReference type="Proteomes" id="UP001299608">
    <property type="component" value="Unassembled WGS sequence"/>
</dbReference>
<dbReference type="EC" id="5.3.1.24" evidence="3 9"/>
<dbReference type="HAMAP" id="MF_00135">
    <property type="entry name" value="PRAI"/>
    <property type="match status" value="1"/>
</dbReference>
<reference evidence="12" key="2">
    <citation type="submission" date="2020-02" db="EMBL/GenBank/DDBJ databases">
        <authorList>
            <person name="Littmann E."/>
            <person name="Sorbara M."/>
        </authorList>
    </citation>
    <scope>NUCLEOTIDE SEQUENCE</scope>
    <source>
        <strain evidence="12">MSK.1.17</strain>
    </source>
</reference>
<evidence type="ECO:0000256" key="9">
    <source>
        <dbReference type="HAMAP-Rule" id="MF_00135"/>
    </source>
</evidence>
<name>A0AAW5BQ15_9FIRM</name>
<evidence type="ECO:0000259" key="10">
    <source>
        <dbReference type="Pfam" id="PF00697"/>
    </source>
</evidence>
<keyword evidence="6 9" id="KW-0822">Tryptophan biosynthesis</keyword>
<evidence type="ECO:0000256" key="7">
    <source>
        <dbReference type="ARBA" id="ARBA00023141"/>
    </source>
</evidence>
<comment type="catalytic activity">
    <reaction evidence="1 9">
        <text>N-(5-phospho-beta-D-ribosyl)anthranilate = 1-(2-carboxyphenylamino)-1-deoxy-D-ribulose 5-phosphate</text>
        <dbReference type="Rhea" id="RHEA:21540"/>
        <dbReference type="ChEBI" id="CHEBI:18277"/>
        <dbReference type="ChEBI" id="CHEBI:58613"/>
        <dbReference type="EC" id="5.3.1.24"/>
    </reaction>
</comment>
<sequence>MKPCKIKICGLSRFSDILAVNQAGPDYIGFVFAKSSRQVSADKARQLKSELDTQIKAVGVFVNAPLEEILYLTGQGNGREPVIDMIQLHGDEDSSYIRKLKDHTDLPVIKALRVRDTEQILRAQELPCEYLLLDTYTANAYGGAGAGFDWSMIPELTKPFFLAGGISTDNLVQAASCQPYCIDVSSGAETQGRKDRMRIAQLVAMVRTINEYNECKGA</sequence>
<dbReference type="Gene3D" id="3.20.20.70">
    <property type="entry name" value="Aldolase class I"/>
    <property type="match status" value="1"/>
</dbReference>